<sequence length="85" mass="10038">MNIPFAKVGQGDDSYSIGVVELSKHPDLEKIKQDLWCTELGCECRLLYSTYLSRPILKTWKNQNHSEDCMYYFERNEAKRKKSLF</sequence>
<accession>A0ABP3AX66</accession>
<dbReference type="Proteomes" id="UP000019249">
    <property type="component" value="Unassembled WGS sequence"/>
</dbReference>
<reference evidence="1 2" key="1">
    <citation type="journal article" date="2014" name="Int. J. Syst. Evol. Microbiol.">
        <title>Listeria floridensis sp. nov., Listeria aquatica sp. nov., Listeria cornellensis sp. nov., Listeria riparia sp. nov. and Listeria grandensis sp. nov., from agricultural and natural environments.</title>
        <authorList>
            <person name="den Bakker H.C."/>
            <person name="Warchocki S."/>
            <person name="Wright E.M."/>
            <person name="Allred A.F."/>
            <person name="Ahlstrom C."/>
            <person name="Manuel C.S."/>
            <person name="Stasiewicz M.J."/>
            <person name="Burrell A."/>
            <person name="Roof S."/>
            <person name="Strawn L."/>
            <person name="Fortes E.D."/>
            <person name="Nightingale K.K."/>
            <person name="Kephart D."/>
            <person name="Wiedmann M."/>
        </authorList>
    </citation>
    <scope>NUCLEOTIDE SEQUENCE [LARGE SCALE GENOMIC DNA]</scope>
    <source>
        <strain evidence="1 2">FSL S10-1187</strain>
    </source>
</reference>
<organism evidence="1 2">
    <name type="scientific">Listeria floridensis FSL S10-1187</name>
    <dbReference type="NCBI Taxonomy" id="1265817"/>
    <lineage>
        <taxon>Bacteria</taxon>
        <taxon>Bacillati</taxon>
        <taxon>Bacillota</taxon>
        <taxon>Bacilli</taxon>
        <taxon>Bacillales</taxon>
        <taxon>Listeriaceae</taxon>
        <taxon>Listeria</taxon>
    </lineage>
</organism>
<name>A0ABP3AX66_9LIST</name>
<comment type="caution">
    <text evidence="1">The sequence shown here is derived from an EMBL/GenBank/DDBJ whole genome shotgun (WGS) entry which is preliminary data.</text>
</comment>
<dbReference type="RefSeq" id="WP_036098341.1">
    <property type="nucleotide sequence ID" value="NZ_AODF01000039.1"/>
</dbReference>
<evidence type="ECO:0000313" key="2">
    <source>
        <dbReference type="Proteomes" id="UP000019249"/>
    </source>
</evidence>
<proteinExistence type="predicted"/>
<protein>
    <submittedName>
        <fullName evidence="1">Uncharacterized protein</fullName>
    </submittedName>
</protein>
<keyword evidence="2" id="KW-1185">Reference proteome</keyword>
<gene>
    <name evidence="1" type="ORF">MFLO_14202</name>
</gene>
<evidence type="ECO:0000313" key="1">
    <source>
        <dbReference type="EMBL" id="EUJ26117.1"/>
    </source>
</evidence>
<dbReference type="EMBL" id="AODF01000039">
    <property type="protein sequence ID" value="EUJ26117.1"/>
    <property type="molecule type" value="Genomic_DNA"/>
</dbReference>